<dbReference type="SUPFAM" id="SSF116734">
    <property type="entry name" value="DNA methylase specificity domain"/>
    <property type="match status" value="2"/>
</dbReference>
<dbReference type="RefSeq" id="WP_119120598.1">
    <property type="nucleotide sequence ID" value="NZ_QXIU01000252.1"/>
</dbReference>
<dbReference type="GO" id="GO:0004519">
    <property type="term" value="F:endonuclease activity"/>
    <property type="evidence" value="ECO:0007669"/>
    <property type="project" value="UniProtKB-KW"/>
</dbReference>
<proteinExistence type="inferred from homology"/>
<evidence type="ECO:0000256" key="2">
    <source>
        <dbReference type="ARBA" id="ARBA00022747"/>
    </source>
</evidence>
<accession>A0A398CYB8</accession>
<reference evidence="5 6" key="1">
    <citation type="submission" date="2018-09" db="EMBL/GenBank/DDBJ databases">
        <title>Discovery and Ecogenomic Context for Candidatus Cryosericales, a Global Caldiserica Order Active in Thawing Permafrost.</title>
        <authorList>
            <person name="Martinez M.A."/>
            <person name="Woodcroft B.J."/>
            <person name="Ignacio Espinoza J.C."/>
            <person name="Zayed A."/>
            <person name="Singleton C.M."/>
            <person name="Boyd J."/>
            <person name="Li Y.-F."/>
            <person name="Purvine S."/>
            <person name="Maughan H."/>
            <person name="Hodgkins S.B."/>
            <person name="Anderson D."/>
            <person name="Sederholm M."/>
            <person name="Temperton B."/>
            <person name="Saleska S.R."/>
            <person name="Tyson G.W."/>
            <person name="Rich V.I."/>
        </authorList>
    </citation>
    <scope>NUCLEOTIDE SEQUENCE [LARGE SCALE GENOMIC DNA]</scope>
    <source>
        <strain evidence="5 6">SMC5</strain>
    </source>
</reference>
<feature type="domain" description="Type I restriction modification DNA specificity" evidence="4">
    <location>
        <begin position="154"/>
        <end position="319"/>
    </location>
</feature>
<dbReference type="PANTHER" id="PTHR30408:SF12">
    <property type="entry name" value="TYPE I RESTRICTION ENZYME MJAVIII SPECIFICITY SUBUNIT"/>
    <property type="match status" value="1"/>
</dbReference>
<dbReference type="Pfam" id="PF01420">
    <property type="entry name" value="Methylase_S"/>
    <property type="match status" value="2"/>
</dbReference>
<organism evidence="5 6">
    <name type="scientific">Candidatus Cryosericum odellii</name>
    <dbReference type="NCBI Taxonomy" id="2290917"/>
    <lineage>
        <taxon>Bacteria</taxon>
        <taxon>Pseudomonadati</taxon>
        <taxon>Caldisericota/Cryosericota group</taxon>
        <taxon>Candidatus Cryosericota</taxon>
        <taxon>Candidatus Cryosericia</taxon>
        <taxon>Candidatus Cryosericales</taxon>
        <taxon>Candidatus Cryosericaceae</taxon>
        <taxon>Candidatus Cryosericum</taxon>
    </lineage>
</organism>
<keyword evidence="2" id="KW-0680">Restriction system</keyword>
<evidence type="ECO:0000259" key="4">
    <source>
        <dbReference type="Pfam" id="PF01420"/>
    </source>
</evidence>
<dbReference type="InterPro" id="IPR000055">
    <property type="entry name" value="Restrct_endonuc_typeI_TRD"/>
</dbReference>
<name>A0A398CYB8_9BACT</name>
<dbReference type="EMBL" id="QXIU01000252">
    <property type="protein sequence ID" value="RIE07240.1"/>
    <property type="molecule type" value="Genomic_DNA"/>
</dbReference>
<keyword evidence="5" id="KW-0540">Nuclease</keyword>
<dbReference type="Proteomes" id="UP000266489">
    <property type="component" value="Unassembled WGS sequence"/>
</dbReference>
<dbReference type="Gene3D" id="3.90.220.20">
    <property type="entry name" value="DNA methylase specificity domains"/>
    <property type="match status" value="2"/>
</dbReference>
<dbReference type="AlphaFoldDB" id="A0A398CYB8"/>
<evidence type="ECO:0000313" key="6">
    <source>
        <dbReference type="Proteomes" id="UP000266489"/>
    </source>
</evidence>
<dbReference type="GO" id="GO:0003677">
    <property type="term" value="F:DNA binding"/>
    <property type="evidence" value="ECO:0007669"/>
    <property type="project" value="UniProtKB-KW"/>
</dbReference>
<keyword evidence="3" id="KW-0238">DNA-binding</keyword>
<dbReference type="PANTHER" id="PTHR30408">
    <property type="entry name" value="TYPE-1 RESTRICTION ENZYME ECOKI SPECIFICITY PROTEIN"/>
    <property type="match status" value="1"/>
</dbReference>
<evidence type="ECO:0000256" key="3">
    <source>
        <dbReference type="ARBA" id="ARBA00023125"/>
    </source>
</evidence>
<dbReference type="GO" id="GO:0009307">
    <property type="term" value="P:DNA restriction-modification system"/>
    <property type="evidence" value="ECO:0007669"/>
    <property type="project" value="UniProtKB-KW"/>
</dbReference>
<comment type="caution">
    <text evidence="5">The sequence shown here is derived from an EMBL/GenBank/DDBJ whole genome shotgun (WGS) entry which is preliminary data.</text>
</comment>
<dbReference type="InterPro" id="IPR052021">
    <property type="entry name" value="Type-I_RS_S_subunit"/>
</dbReference>
<gene>
    <name evidence="5" type="ORF">SMC5_10085</name>
</gene>
<feature type="domain" description="Type I restriction modification DNA specificity" evidence="4">
    <location>
        <begin position="10"/>
        <end position="120"/>
    </location>
</feature>
<keyword evidence="5" id="KW-0378">Hydrolase</keyword>
<dbReference type="InterPro" id="IPR044946">
    <property type="entry name" value="Restrct_endonuc_typeI_TRD_sf"/>
</dbReference>
<keyword evidence="5" id="KW-0255">Endonuclease</keyword>
<evidence type="ECO:0000256" key="1">
    <source>
        <dbReference type="ARBA" id="ARBA00010923"/>
    </source>
</evidence>
<comment type="similarity">
    <text evidence="1">Belongs to the type-I restriction system S methylase family.</text>
</comment>
<evidence type="ECO:0000313" key="5">
    <source>
        <dbReference type="EMBL" id="RIE07240.1"/>
    </source>
</evidence>
<protein>
    <submittedName>
        <fullName evidence="5">Restriction endonuclease subunit S</fullName>
    </submittedName>
</protein>
<sequence>MPTRGFREDDAEKARVMSGDVVLTVSRNCGYAAYVATEPITTTCASNFVRVLRFDATQASSHYVFHFMHRAQFRASLAPFIRGTTMKNLAVANALAQVRIPLPSIREQCRIVEVLDEAEALRAERRASLVQLDLLTQSIFLDMFGGPTAVLSRWPVRQLGQLLDFMTSGSRGWAEYYAESGDLFIRIQNVQRDELVLDDITHVDAPHSAEAERTRVQAGDVLLSITADLGRTAVVPEGLGAAFINQHLSILRTRALVPRFLSAYLTSPAGQRQVLGRNRQGVKAGLNFDDIRALTVPIPPHELQCEFARRVAAVEKLKTTHRASMDELDTLFASLQNRAFRGEL</sequence>